<accession>A0A068NVJ8</accession>
<protein>
    <submittedName>
        <fullName evidence="1">Uncharacterized protein</fullName>
    </submittedName>
</protein>
<gene>
    <name evidence="1" type="ORF">OP10G_4034</name>
</gene>
<dbReference type="Proteomes" id="UP000027982">
    <property type="component" value="Chromosome"/>
</dbReference>
<sequence>MVCMKPLVAEQAGYYLAEPTVYHLALSEDEMEQLLNCIGYAVRCIRKEELQTPMADTVLGRSLSEELVQIRDSIQAVVAKVNEAALQSNEVVML</sequence>
<dbReference type="EMBL" id="CP007139">
    <property type="protein sequence ID" value="AIE87402.1"/>
    <property type="molecule type" value="Genomic_DNA"/>
</dbReference>
<evidence type="ECO:0000313" key="2">
    <source>
        <dbReference type="Proteomes" id="UP000027982"/>
    </source>
</evidence>
<proteinExistence type="predicted"/>
<keyword evidence="2" id="KW-1185">Reference proteome</keyword>
<reference evidence="1 2" key="1">
    <citation type="journal article" date="2014" name="PLoS ONE">
        <title>The first complete genome sequence of the class fimbriimonadia in the phylum armatimonadetes.</title>
        <authorList>
            <person name="Hu Z.Y."/>
            <person name="Wang Y.Z."/>
            <person name="Im W.T."/>
            <person name="Wang S.Y."/>
            <person name="Zhao G.P."/>
            <person name="Zheng H.J."/>
            <person name="Quan Z.X."/>
        </authorList>
    </citation>
    <scope>NUCLEOTIDE SEQUENCE [LARGE SCALE GENOMIC DNA]</scope>
    <source>
        <strain evidence="1">Gsoil 348</strain>
    </source>
</reference>
<organism evidence="1 2">
    <name type="scientific">Fimbriimonas ginsengisoli Gsoil 348</name>
    <dbReference type="NCBI Taxonomy" id="661478"/>
    <lineage>
        <taxon>Bacteria</taxon>
        <taxon>Bacillati</taxon>
        <taxon>Armatimonadota</taxon>
        <taxon>Fimbriimonadia</taxon>
        <taxon>Fimbriimonadales</taxon>
        <taxon>Fimbriimonadaceae</taxon>
        <taxon>Fimbriimonas</taxon>
    </lineage>
</organism>
<evidence type="ECO:0000313" key="1">
    <source>
        <dbReference type="EMBL" id="AIE87402.1"/>
    </source>
</evidence>
<name>A0A068NVJ8_FIMGI</name>
<dbReference type="HOGENOM" id="CLU_2381893_0_0_0"/>
<dbReference type="KEGG" id="fgi:OP10G_4034"/>
<dbReference type="AlphaFoldDB" id="A0A068NVJ8"/>